<keyword evidence="1" id="KW-0812">Transmembrane</keyword>
<keyword evidence="1" id="KW-1133">Transmembrane helix</keyword>
<sequence length="68" mass="6770">MPSRARSAGLWGVVGTLAFLVLVQGYRLVGGSLGLGIGATVGIAVVIAVVVGIAAYATESRLATKGRT</sequence>
<evidence type="ECO:0000256" key="1">
    <source>
        <dbReference type="SAM" id="Phobius"/>
    </source>
</evidence>
<name>A0A482T5C5_9EURY</name>
<keyword evidence="1" id="KW-0472">Membrane</keyword>
<reference evidence="3 4" key="1">
    <citation type="submission" date="2018-12" db="EMBL/GenBank/DDBJ databases">
        <title>Genome analysis provides insights into bioremediation potentialities of Halogeometricum borinquense strain N11.</title>
        <authorList>
            <person name="Najjari A."/>
            <person name="Youssef N."/>
            <person name="Fhoula I."/>
            <person name="Ben Dhia O."/>
            <person name="Mahjoubi M."/>
            <person name="Ouzari H.I."/>
            <person name="Cherif A."/>
        </authorList>
    </citation>
    <scope>NUCLEOTIDE SEQUENCE [LARGE SCALE GENOMIC DNA]</scope>
    <source>
        <strain evidence="3 4">N11</strain>
    </source>
</reference>
<feature type="domain" description="DUF7981" evidence="2">
    <location>
        <begin position="1"/>
        <end position="68"/>
    </location>
</feature>
<dbReference type="OMA" id="MQPRLFG"/>
<dbReference type="InterPro" id="IPR058287">
    <property type="entry name" value="DUF7981"/>
</dbReference>
<accession>A0A482T5C5</accession>
<proteinExistence type="predicted"/>
<dbReference type="AlphaFoldDB" id="A0A482T5C5"/>
<feature type="transmembrane region" description="Helical" evidence="1">
    <location>
        <begin position="35"/>
        <end position="57"/>
    </location>
</feature>
<evidence type="ECO:0000259" key="2">
    <source>
        <dbReference type="Pfam" id="PF25938"/>
    </source>
</evidence>
<dbReference type="EMBL" id="RZHH01000002">
    <property type="protein sequence ID" value="RYJ12830.1"/>
    <property type="molecule type" value="Genomic_DNA"/>
</dbReference>
<gene>
    <name evidence="3" type="ORF">ELS19_01805</name>
</gene>
<dbReference type="Proteomes" id="UP000294028">
    <property type="component" value="Unassembled WGS sequence"/>
</dbReference>
<dbReference type="Pfam" id="PF25938">
    <property type="entry name" value="DUF7981"/>
    <property type="match status" value="1"/>
</dbReference>
<comment type="caution">
    <text evidence="3">The sequence shown here is derived from an EMBL/GenBank/DDBJ whole genome shotgun (WGS) entry which is preliminary data.</text>
</comment>
<evidence type="ECO:0000313" key="3">
    <source>
        <dbReference type="EMBL" id="RYJ12830.1"/>
    </source>
</evidence>
<dbReference type="GeneID" id="9994554"/>
<evidence type="ECO:0000313" key="4">
    <source>
        <dbReference type="Proteomes" id="UP000294028"/>
    </source>
</evidence>
<dbReference type="RefSeq" id="WP_013440694.1">
    <property type="nucleotide sequence ID" value="NZ_RZHH01000002.1"/>
</dbReference>
<protein>
    <recommendedName>
        <fullName evidence="2">DUF7981 domain-containing protein</fullName>
    </recommendedName>
</protein>
<organism evidence="3 4">
    <name type="scientific">Halogeometricum borinquense</name>
    <dbReference type="NCBI Taxonomy" id="60847"/>
    <lineage>
        <taxon>Archaea</taxon>
        <taxon>Methanobacteriati</taxon>
        <taxon>Methanobacteriota</taxon>
        <taxon>Stenosarchaea group</taxon>
        <taxon>Halobacteria</taxon>
        <taxon>Halobacteriales</taxon>
        <taxon>Haloferacaceae</taxon>
        <taxon>Halogeometricum</taxon>
    </lineage>
</organism>